<name>A0A9E5JQY9_9MICO</name>
<evidence type="ECO:0000259" key="1">
    <source>
        <dbReference type="PROSITE" id="PS51549"/>
    </source>
</evidence>
<dbReference type="OrthoDB" id="4751481at2"/>
<evidence type="ECO:0000313" key="3">
    <source>
        <dbReference type="Proteomes" id="UP000818266"/>
    </source>
</evidence>
<protein>
    <submittedName>
        <fullName evidence="2">DM13 domain-containing protein</fullName>
    </submittedName>
</protein>
<dbReference type="AlphaFoldDB" id="A0A9E5JQY9"/>
<evidence type="ECO:0000313" key="2">
    <source>
        <dbReference type="EMBL" id="NHF64062.1"/>
    </source>
</evidence>
<dbReference type="Proteomes" id="UP000818266">
    <property type="component" value="Unassembled WGS sequence"/>
</dbReference>
<organism evidence="2 3">
    <name type="scientific">Microcella pacifica</name>
    <dbReference type="NCBI Taxonomy" id="2591847"/>
    <lineage>
        <taxon>Bacteria</taxon>
        <taxon>Bacillati</taxon>
        <taxon>Actinomycetota</taxon>
        <taxon>Actinomycetes</taxon>
        <taxon>Micrococcales</taxon>
        <taxon>Microbacteriaceae</taxon>
        <taxon>Microcella</taxon>
    </lineage>
</organism>
<gene>
    <name evidence="2" type="ORF">FK219_012600</name>
</gene>
<keyword evidence="3" id="KW-1185">Reference proteome</keyword>
<dbReference type="InterPro" id="IPR019545">
    <property type="entry name" value="DM13_domain"/>
</dbReference>
<accession>A0A9E5JQY9</accession>
<reference evidence="2 3" key="1">
    <citation type="submission" date="2020-03" db="EMBL/GenBank/DDBJ databases">
        <title>Chryseoglobus sp. isolated from a deep-sea seamount.</title>
        <authorList>
            <person name="Zhang D.-C."/>
        </authorList>
    </citation>
    <scope>NUCLEOTIDE SEQUENCE [LARGE SCALE GENOMIC DNA]</scope>
    <source>
        <strain evidence="2 3">KN1116</strain>
    </source>
</reference>
<sequence>MSRKPIIIAGVIAAAVGVVAAVGITGFALNNIAEEAPLTVQQPAAVEPPPTVDPDAGPVVLRSGTFVDGDAIHRGSGTVSIVDDGEQVLLVFGDDVSITPGPDLFVYLSPNGPGEDLGEFVSLGTLTADTGAQAYVLPDNIDNYRTVVIWCRAFSVTFATAELT</sequence>
<dbReference type="Pfam" id="PF10517">
    <property type="entry name" value="DM13"/>
    <property type="match status" value="1"/>
</dbReference>
<dbReference type="PROSITE" id="PS51549">
    <property type="entry name" value="DM13"/>
    <property type="match status" value="1"/>
</dbReference>
<feature type="domain" description="DM13" evidence="1">
    <location>
        <begin position="64"/>
        <end position="164"/>
    </location>
</feature>
<proteinExistence type="predicted"/>
<dbReference type="RefSeq" id="WP_152584216.1">
    <property type="nucleotide sequence ID" value="NZ_VIKT02000032.1"/>
</dbReference>
<comment type="caution">
    <text evidence="2">The sequence shown here is derived from an EMBL/GenBank/DDBJ whole genome shotgun (WGS) entry which is preliminary data.</text>
</comment>
<dbReference type="EMBL" id="VIKT02000032">
    <property type="protein sequence ID" value="NHF64062.1"/>
    <property type="molecule type" value="Genomic_DNA"/>
</dbReference>